<gene>
    <name evidence="3" type="ORF">GWK47_012924</name>
</gene>
<feature type="region of interest" description="Disordered" evidence="2">
    <location>
        <begin position="775"/>
        <end position="810"/>
    </location>
</feature>
<feature type="compositionally biased region" description="Basic and acidic residues" evidence="2">
    <location>
        <begin position="1281"/>
        <end position="1294"/>
    </location>
</feature>
<feature type="region of interest" description="Disordered" evidence="2">
    <location>
        <begin position="1"/>
        <end position="90"/>
    </location>
</feature>
<feature type="compositionally biased region" description="Basic and acidic residues" evidence="2">
    <location>
        <begin position="529"/>
        <end position="541"/>
    </location>
</feature>
<evidence type="ECO:0000256" key="1">
    <source>
        <dbReference type="SAM" id="Coils"/>
    </source>
</evidence>
<feature type="coiled-coil region" evidence="1">
    <location>
        <begin position="1484"/>
        <end position="1518"/>
    </location>
</feature>
<feature type="region of interest" description="Disordered" evidence="2">
    <location>
        <begin position="1111"/>
        <end position="1142"/>
    </location>
</feature>
<feature type="compositionally biased region" description="Basic and acidic residues" evidence="2">
    <location>
        <begin position="1"/>
        <end position="15"/>
    </location>
</feature>
<dbReference type="Proteomes" id="UP000770661">
    <property type="component" value="Unassembled WGS sequence"/>
</dbReference>
<feature type="region of interest" description="Disordered" evidence="2">
    <location>
        <begin position="1207"/>
        <end position="1248"/>
    </location>
</feature>
<feature type="region of interest" description="Disordered" evidence="2">
    <location>
        <begin position="1435"/>
        <end position="1462"/>
    </location>
</feature>
<evidence type="ECO:0000313" key="4">
    <source>
        <dbReference type="Proteomes" id="UP000770661"/>
    </source>
</evidence>
<feature type="compositionally biased region" description="Pro residues" evidence="2">
    <location>
        <begin position="28"/>
        <end position="46"/>
    </location>
</feature>
<comment type="caution">
    <text evidence="3">The sequence shown here is derived from an EMBL/GenBank/DDBJ whole genome shotgun (WGS) entry which is preliminary data.</text>
</comment>
<feature type="region of interest" description="Disordered" evidence="2">
    <location>
        <begin position="402"/>
        <end position="461"/>
    </location>
</feature>
<feature type="compositionally biased region" description="Basic and acidic residues" evidence="2">
    <location>
        <begin position="677"/>
        <end position="689"/>
    </location>
</feature>
<feature type="region of interest" description="Disordered" evidence="2">
    <location>
        <begin position="667"/>
        <end position="695"/>
    </location>
</feature>
<feature type="compositionally biased region" description="Polar residues" evidence="2">
    <location>
        <begin position="508"/>
        <end position="526"/>
    </location>
</feature>
<feature type="compositionally biased region" description="Polar residues" evidence="2">
    <location>
        <begin position="448"/>
        <end position="461"/>
    </location>
</feature>
<organism evidence="3 4">
    <name type="scientific">Chionoecetes opilio</name>
    <name type="common">Atlantic snow crab</name>
    <name type="synonym">Cancer opilio</name>
    <dbReference type="NCBI Taxonomy" id="41210"/>
    <lineage>
        <taxon>Eukaryota</taxon>
        <taxon>Metazoa</taxon>
        <taxon>Ecdysozoa</taxon>
        <taxon>Arthropoda</taxon>
        <taxon>Crustacea</taxon>
        <taxon>Multicrustacea</taxon>
        <taxon>Malacostraca</taxon>
        <taxon>Eumalacostraca</taxon>
        <taxon>Eucarida</taxon>
        <taxon>Decapoda</taxon>
        <taxon>Pleocyemata</taxon>
        <taxon>Brachyura</taxon>
        <taxon>Eubrachyura</taxon>
        <taxon>Majoidea</taxon>
        <taxon>Majidae</taxon>
        <taxon>Chionoecetes</taxon>
    </lineage>
</organism>
<evidence type="ECO:0000256" key="2">
    <source>
        <dbReference type="SAM" id="MobiDB-lite"/>
    </source>
</evidence>
<feature type="compositionally biased region" description="Acidic residues" evidence="2">
    <location>
        <begin position="1115"/>
        <end position="1137"/>
    </location>
</feature>
<feature type="compositionally biased region" description="Low complexity" evidence="2">
    <location>
        <begin position="1295"/>
        <end position="1310"/>
    </location>
</feature>
<reference evidence="3" key="1">
    <citation type="submission" date="2020-07" db="EMBL/GenBank/DDBJ databases">
        <title>The High-quality genome of the commercially important snow crab, Chionoecetes opilio.</title>
        <authorList>
            <person name="Jeong J.-H."/>
            <person name="Ryu S."/>
        </authorList>
    </citation>
    <scope>NUCLEOTIDE SEQUENCE</scope>
    <source>
        <strain evidence="3">MADBK_172401_WGS</strain>
        <tissue evidence="3">Digestive gland</tissue>
    </source>
</reference>
<feature type="region of interest" description="Disordered" evidence="2">
    <location>
        <begin position="505"/>
        <end position="638"/>
    </location>
</feature>
<feature type="region of interest" description="Disordered" evidence="2">
    <location>
        <begin position="1272"/>
        <end position="1351"/>
    </location>
</feature>
<feature type="compositionally biased region" description="Basic residues" evidence="2">
    <location>
        <begin position="72"/>
        <end position="84"/>
    </location>
</feature>
<feature type="compositionally biased region" description="Acidic residues" evidence="2">
    <location>
        <begin position="579"/>
        <end position="606"/>
    </location>
</feature>
<name>A0A8J4XWY1_CHIOP</name>
<evidence type="ECO:0000313" key="3">
    <source>
        <dbReference type="EMBL" id="KAG0715017.1"/>
    </source>
</evidence>
<keyword evidence="4" id="KW-1185">Reference proteome</keyword>
<accession>A0A8J4XWY1</accession>
<dbReference type="EMBL" id="JACEEZ010020100">
    <property type="protein sequence ID" value="KAG0715017.1"/>
    <property type="molecule type" value="Genomic_DNA"/>
</dbReference>
<sequence length="1548" mass="170273">MGSRKENMREWRRQADPSFPVAVKSRPSKPPPPRPSEPPPSRPTEPPVSSHMDPCAVPSEPPPLRYPEGVLKGHKGRKKRKNKKDLRVSFDLENTQERIVPQEEEEEVVECWEDLSDGEVWSAGAPEACDNFFNDDLGASVSVDSGAEPPSEVHDYEGFTYFGIRESDCTDEVDELLDAPESRPRGMENDMSPVYQGGGITDRELVEEQTSVSLDTELTDIQYPEELADMSFMEGFTEVSHSDEVSHTEGLTEVRCPDELNDVSFMSLGESRDELSCTEVAESKRPEQLTNITYLVELNDGSDNVESLTDVKNSEEMTDTCHEEGLTDVTFPEDLADMSYFEKLTNQRNSPEIPCLERVTDMSQLDELDNISRIEQLTDVSLSDELPYVTQSDELTDAKHLEEKQSERSHLGGPADPSHAELSDVPQLEALTDVSYPDEMDNFYAKPTTGSHAEQNCSEGLTIVSQPEKVIITLEEVNDDSDNEELSDMNKDKLITVNHDMVTERAQHTGSQEDTFFTVSDTNTPPCESLRETPGSDRERCSPSPSIEAEADTRTESVTGLTCEGEIELTTAPLASHPEEDEPKGDLEEDDDEWETDPSGDSEETSESTWGAAETESRPSAGERTTGDGCEEDSDCLIPSDDIEAVLALIEDQEKAMPYVSQTLAQDENHILASEPALREDRKGSEREASPQVTVGYECRDRKSTSHYASETESEGELVPCEDKCVGTADQSDEDLLNVSPAENVSHEGGIRQNIVNECQERDLSLDKSKQCTLAAPEVEEGSSPSPEIPELPEEGKCFGNSESGKEKDKINGKKIMKKKGKKNKREAKVEPLVSPVDVLERPKLVRGRGWKAKQGEINVKRVALQNLSFGNEVCESEVVEGTSNLLTETYTETALLTPTRCPLGTTVFTETPCTACSTVSGEFSEPDNLHDHCKCGEQQREDAGLVALVAEVKTCKEAPKPALGLASSLSPPVTVEVTGASDEEDHRVYDAASSTEDTNEFFIVKTQTVASPSHVLTEYVEDTESEEDMKIKDERVDNKVDVSFQGLPASTCDSTQTNKSSPGMAVQNESCIYIDAEDSGCIDTLNEQFDYDKSFPKVLGTQHLNVKYTYDSGTDTDSESSLESIEGEGETPDLEGSDMKANLDKQGHGDRLYTSGWGEIIYEGPCLCGDTEFTRERLAPPTVLESVSETGESGAEEELCVPAMRVSNTEDVATGDGDGTCQEATGSELPASNMGSNQEDQVSEGACSAKDIRMRINEIVGARLLRDRGRVESPCVGDENGSHEEQPGGREESPLPGSSPASSSGVQGSDEMSVSRSRSRSPSREKSVSPAWASGSAPECSLEPRQSPSLQQDKYECEALESLRALRFEGNIEATPEKSVPLDCSFRTFRDMYQINPIYLTDSDDHEDLNESDTVVPVSTSLEYDPERSITVTSWSSASDCSPDPPELRSSSPLHGTHATKKVPKVTKLLRETQGIVQRWEALQAQAVERQRQSSQVRELQRQVKTLRLALEALGERATELTKADDINNRVKLIQKLQEVKRLLLPT</sequence>
<proteinExistence type="predicted"/>
<keyword evidence="1" id="KW-0175">Coiled coil</keyword>
<protein>
    <submittedName>
        <fullName evidence="3">Uncharacterized protein</fullName>
    </submittedName>
</protein>